<accession>A0A9D0ZE04</accession>
<organism evidence="5 6">
    <name type="scientific">Candidatus Scatomorpha intestinavium</name>
    <dbReference type="NCBI Taxonomy" id="2840922"/>
    <lineage>
        <taxon>Bacteria</taxon>
        <taxon>Bacillati</taxon>
        <taxon>Bacillota</taxon>
        <taxon>Clostridia</taxon>
        <taxon>Eubacteriales</taxon>
        <taxon>Candidatus Scatomorpha</taxon>
    </lineage>
</organism>
<sequence>MVELIYDGTTESVELKQQFTCVLGELMEQDSRVVLGDADVGFSVYGDKLTELHDKYGDRFFDVGIQEANLVGFAAGLGLTSKIPYIVTFAPFLTRRAYDTIFISLAYAKIGAKLIGCDPGFTSAFNGGSHSALEDTGIMRCIPGITIVDITDGTMLKSVVMDADPNKLVYIRMPRGMKLKKVYGSGTEFTYGEALLLKEGMDLTIVAAGLMVARALEASQVLNELGIRAEVIDAFTIKPLDAELICSSAAKTGAVLCCENHREVGGLCSAVAEALVRNGIACSYNTVAVGDRFGEVGPADYLSKTYGLETSDIITKAEKLVDNKKRFGGSQ</sequence>
<dbReference type="PANTHER" id="PTHR43825:SF1">
    <property type="entry name" value="TRANSKETOLASE-LIKE PYRIMIDINE-BINDING DOMAIN-CONTAINING PROTEIN"/>
    <property type="match status" value="1"/>
</dbReference>
<dbReference type="Pfam" id="PF02779">
    <property type="entry name" value="Transket_pyr"/>
    <property type="match status" value="1"/>
</dbReference>
<reference evidence="5" key="1">
    <citation type="submission" date="2020-10" db="EMBL/GenBank/DDBJ databases">
        <authorList>
            <person name="Gilroy R."/>
        </authorList>
    </citation>
    <scope>NUCLEOTIDE SEQUENCE</scope>
    <source>
        <strain evidence="5">ChiBcolR7-354</strain>
    </source>
</reference>
<protein>
    <submittedName>
        <fullName evidence="5">Transketolase family protein</fullName>
    </submittedName>
</protein>
<comment type="caution">
    <text evidence="5">The sequence shown here is derived from an EMBL/GenBank/DDBJ whole genome shotgun (WGS) entry which is preliminary data.</text>
</comment>
<dbReference type="EMBL" id="DVGA01000041">
    <property type="protein sequence ID" value="HIQ78362.1"/>
    <property type="molecule type" value="Genomic_DNA"/>
</dbReference>
<proteinExistence type="inferred from homology"/>
<dbReference type="SUPFAM" id="SSF52922">
    <property type="entry name" value="TK C-terminal domain-like"/>
    <property type="match status" value="1"/>
</dbReference>
<evidence type="ECO:0000313" key="5">
    <source>
        <dbReference type="EMBL" id="HIQ78362.1"/>
    </source>
</evidence>
<evidence type="ECO:0000256" key="3">
    <source>
        <dbReference type="ARBA" id="ARBA00023052"/>
    </source>
</evidence>
<dbReference type="InterPro" id="IPR029061">
    <property type="entry name" value="THDP-binding"/>
</dbReference>
<feature type="domain" description="Transketolase-like pyrimidine-binding" evidence="4">
    <location>
        <begin position="13"/>
        <end position="181"/>
    </location>
</feature>
<dbReference type="InterPro" id="IPR009014">
    <property type="entry name" value="Transketo_C/PFOR_II"/>
</dbReference>
<evidence type="ECO:0000259" key="4">
    <source>
        <dbReference type="SMART" id="SM00861"/>
    </source>
</evidence>
<evidence type="ECO:0000256" key="2">
    <source>
        <dbReference type="ARBA" id="ARBA00007131"/>
    </source>
</evidence>
<dbReference type="PANTHER" id="PTHR43825">
    <property type="entry name" value="PYRUVATE DEHYDROGENASE E1 COMPONENT"/>
    <property type="match status" value="1"/>
</dbReference>
<dbReference type="SUPFAM" id="SSF52518">
    <property type="entry name" value="Thiamin diphosphate-binding fold (THDP-binding)"/>
    <property type="match status" value="1"/>
</dbReference>
<reference evidence="5" key="2">
    <citation type="journal article" date="2021" name="PeerJ">
        <title>Extensive microbial diversity within the chicken gut microbiome revealed by metagenomics and culture.</title>
        <authorList>
            <person name="Gilroy R."/>
            <person name="Ravi A."/>
            <person name="Getino M."/>
            <person name="Pursley I."/>
            <person name="Horton D.L."/>
            <person name="Alikhan N.F."/>
            <person name="Baker D."/>
            <person name="Gharbi K."/>
            <person name="Hall N."/>
            <person name="Watson M."/>
            <person name="Adriaenssens E.M."/>
            <person name="Foster-Nyarko E."/>
            <person name="Jarju S."/>
            <person name="Secka A."/>
            <person name="Antonio M."/>
            <person name="Oren A."/>
            <person name="Chaudhuri R.R."/>
            <person name="La Ragione R."/>
            <person name="Hildebrand F."/>
            <person name="Pallen M.J."/>
        </authorList>
    </citation>
    <scope>NUCLEOTIDE SEQUENCE</scope>
    <source>
        <strain evidence="5">ChiBcolR7-354</strain>
    </source>
</reference>
<dbReference type="SMART" id="SM00861">
    <property type="entry name" value="Transket_pyr"/>
    <property type="match status" value="1"/>
</dbReference>
<name>A0A9D0ZE04_9FIRM</name>
<comment type="similarity">
    <text evidence="2">Belongs to the transketolase family.</text>
</comment>
<keyword evidence="3" id="KW-0786">Thiamine pyrophosphate</keyword>
<dbReference type="FunFam" id="3.40.50.970:FF:000129">
    <property type="entry name" value="Transketolase"/>
    <property type="match status" value="1"/>
</dbReference>
<evidence type="ECO:0000256" key="1">
    <source>
        <dbReference type="ARBA" id="ARBA00001964"/>
    </source>
</evidence>
<dbReference type="Gene3D" id="3.40.50.970">
    <property type="match status" value="1"/>
</dbReference>
<gene>
    <name evidence="5" type="ORF">IAB77_03790</name>
</gene>
<dbReference type="Gene3D" id="3.40.50.920">
    <property type="match status" value="1"/>
</dbReference>
<dbReference type="InterPro" id="IPR033248">
    <property type="entry name" value="Transketolase_C"/>
</dbReference>
<dbReference type="AlphaFoldDB" id="A0A9D0ZE04"/>
<dbReference type="CDD" id="cd07033">
    <property type="entry name" value="TPP_PYR_DXS_TK_like"/>
    <property type="match status" value="1"/>
</dbReference>
<evidence type="ECO:0000313" key="6">
    <source>
        <dbReference type="Proteomes" id="UP000824262"/>
    </source>
</evidence>
<dbReference type="Proteomes" id="UP000824262">
    <property type="component" value="Unassembled WGS sequence"/>
</dbReference>
<dbReference type="InterPro" id="IPR005475">
    <property type="entry name" value="Transketolase-like_Pyr-bd"/>
</dbReference>
<dbReference type="Pfam" id="PF02780">
    <property type="entry name" value="Transketolase_C"/>
    <property type="match status" value="1"/>
</dbReference>
<comment type="cofactor">
    <cofactor evidence="1">
        <name>thiamine diphosphate</name>
        <dbReference type="ChEBI" id="CHEBI:58937"/>
    </cofactor>
</comment>
<dbReference type="InterPro" id="IPR051157">
    <property type="entry name" value="PDH/Transketolase"/>
</dbReference>